<feature type="domain" description="C2H2-type" evidence="8">
    <location>
        <begin position="368"/>
        <end position="390"/>
    </location>
</feature>
<evidence type="ECO:0000256" key="6">
    <source>
        <dbReference type="ARBA" id="ARBA00023242"/>
    </source>
</evidence>
<evidence type="ECO:0000313" key="9">
    <source>
        <dbReference type="EMBL" id="KAH7443407.1"/>
    </source>
</evidence>
<dbReference type="InterPro" id="IPR003604">
    <property type="entry name" value="Matrin/U1-like-C_Znf_C2H2"/>
</dbReference>
<dbReference type="GO" id="GO:0008270">
    <property type="term" value="F:zinc ion binding"/>
    <property type="evidence" value="ECO:0007669"/>
    <property type="project" value="UniProtKB-KW"/>
</dbReference>
<dbReference type="PROSITE" id="PS00028">
    <property type="entry name" value="ZINC_FINGER_C2H2_1"/>
    <property type="match status" value="4"/>
</dbReference>
<dbReference type="Proteomes" id="UP000825935">
    <property type="component" value="Chromosome 2"/>
</dbReference>
<feature type="domain" description="C2H2-type" evidence="8">
    <location>
        <begin position="163"/>
        <end position="185"/>
    </location>
</feature>
<keyword evidence="10" id="KW-1185">Reference proteome</keyword>
<dbReference type="InterPro" id="IPR036236">
    <property type="entry name" value="Znf_C2H2_sf"/>
</dbReference>
<evidence type="ECO:0000313" key="10">
    <source>
        <dbReference type="Proteomes" id="UP000825935"/>
    </source>
</evidence>
<gene>
    <name evidence="9" type="ORF">KP509_02G033300</name>
</gene>
<dbReference type="EMBL" id="CM035407">
    <property type="protein sequence ID" value="KAH7443407.1"/>
    <property type="molecule type" value="Genomic_DNA"/>
</dbReference>
<feature type="domain" description="C2H2-type" evidence="8">
    <location>
        <begin position="194"/>
        <end position="216"/>
    </location>
</feature>
<evidence type="ECO:0000256" key="7">
    <source>
        <dbReference type="SAM" id="MobiDB-lite"/>
    </source>
</evidence>
<dbReference type="SUPFAM" id="SSF57667">
    <property type="entry name" value="beta-beta-alpha zinc fingers"/>
    <property type="match status" value="1"/>
</dbReference>
<keyword evidence="6" id="KW-0539">Nucleus</keyword>
<protein>
    <recommendedName>
        <fullName evidence="8">C2H2-type domain-containing protein</fullName>
    </recommendedName>
</protein>
<evidence type="ECO:0000259" key="8">
    <source>
        <dbReference type="PROSITE" id="PS00028"/>
    </source>
</evidence>
<dbReference type="SMART" id="SM00355">
    <property type="entry name" value="ZnF_C2H2"/>
    <property type="match status" value="8"/>
</dbReference>
<keyword evidence="2" id="KW-0479">Metal-binding</keyword>
<dbReference type="InterPro" id="IPR013087">
    <property type="entry name" value="Znf_C2H2_type"/>
</dbReference>
<dbReference type="EMBL" id="CM035407">
    <property type="protein sequence ID" value="KAH7443411.1"/>
    <property type="molecule type" value="Genomic_DNA"/>
</dbReference>
<dbReference type="PANTHER" id="PTHR24406">
    <property type="entry name" value="TRANSCRIPTIONAL REPRESSOR CTCFL-RELATED"/>
    <property type="match status" value="1"/>
</dbReference>
<dbReference type="GO" id="GO:0005634">
    <property type="term" value="C:nucleus"/>
    <property type="evidence" value="ECO:0007669"/>
    <property type="project" value="UniProtKB-SubCell"/>
</dbReference>
<keyword evidence="3" id="KW-0677">Repeat</keyword>
<dbReference type="OrthoDB" id="1925236at2759"/>
<proteinExistence type="predicted"/>
<sequence>MEYLSSSDVLSSKRAEIESYSCSYCDSLHTQPEFALHKLSNGHMKKVQKKLFHHGLMFSSICLVCSSSMKDLKVVKLHVQDHEHGERMKNYLAKSFLIADKWTCAVCGVRFFDEIALEAHHVFQCHDASSHFPDTPKLNELFKQLSGSCVNSILPNGNGNYLCKACNAAFDGIEEVVLHIFTQEHIMSLRSSSCILCNKNFTHRSDREAHISSLKHSMAVQKCSNLLEESVIHSLSGRGTYPCLVCMIWCNSWLSLETHLLDLQHAKKLSQYEKEQSFSPKMMFLDPSKGISDPSHICDESKVSLWDQWKQGKLKEYIWCHNCCTGLMDFDELNQHLNIHDSYEFHMMCSMQTTNMSALVSSPDVSQCSVCALSFRNSFLLHAHRASLEHHRRLAAFNLTSTALYCSSCGLCIHIKKSGCVSLPSNSKDVKGSLSVANDKDVKLSYSRTSSLERSVIPRGHKRFFMDREAVVTADDAKKGLLECSNMIYQKLQTCNVKDNHVVHESMRLNVRSNSEGDKAILAIKGKSHSGGTVANGCDNAATLKIHSYVESGSCDNDDLMRQDVLLPGQLLHNNATKLVSSTLCGDPSIPIVVAATLAPIKDIQKSLQSITTLVTETLSSAMNHCRQETSSSSKREHEQNIATVHQASKRVCVEQVLEGAIQKGLHSVLSNATKLETSDTRPQTYTEEPISKHSNIVDDEAETHTAVLAVAASVCQSDLKDSMQPAIEQGQAATKAGEICVLHTIIDKNDQIPGSINVKSENLSECVMNEVPSGNNTGKSSFEGKKRDIAIKCEDNVNSKSASLTCGSGGGVKTSGHLSNMQQSDNAISHNCKVQSRNGDEDNDNDDNEKVDYSFLYPTNRQARWWIPTDSDDSDGI</sequence>
<evidence type="ECO:0000256" key="5">
    <source>
        <dbReference type="ARBA" id="ARBA00022833"/>
    </source>
</evidence>
<evidence type="ECO:0000256" key="4">
    <source>
        <dbReference type="ARBA" id="ARBA00022771"/>
    </source>
</evidence>
<feature type="region of interest" description="Disordered" evidence="7">
    <location>
        <begin position="801"/>
        <end position="820"/>
    </location>
</feature>
<comment type="subcellular location">
    <subcellularLocation>
        <location evidence="1">Nucleus</location>
    </subcellularLocation>
</comment>
<dbReference type="GO" id="GO:0003676">
    <property type="term" value="F:nucleic acid binding"/>
    <property type="evidence" value="ECO:0007669"/>
    <property type="project" value="InterPro"/>
</dbReference>
<evidence type="ECO:0000256" key="1">
    <source>
        <dbReference type="ARBA" id="ARBA00004123"/>
    </source>
</evidence>
<evidence type="ECO:0000256" key="2">
    <source>
        <dbReference type="ARBA" id="ARBA00022723"/>
    </source>
</evidence>
<keyword evidence="4" id="KW-0863">Zinc-finger</keyword>
<organism evidence="9 10">
    <name type="scientific">Ceratopteris richardii</name>
    <name type="common">Triangle waterfern</name>
    <dbReference type="NCBI Taxonomy" id="49495"/>
    <lineage>
        <taxon>Eukaryota</taxon>
        <taxon>Viridiplantae</taxon>
        <taxon>Streptophyta</taxon>
        <taxon>Embryophyta</taxon>
        <taxon>Tracheophyta</taxon>
        <taxon>Polypodiopsida</taxon>
        <taxon>Polypodiidae</taxon>
        <taxon>Polypodiales</taxon>
        <taxon>Pteridineae</taxon>
        <taxon>Pteridaceae</taxon>
        <taxon>Parkerioideae</taxon>
        <taxon>Ceratopteris</taxon>
    </lineage>
</organism>
<dbReference type="OMA" id="HENPHEK"/>
<keyword evidence="5" id="KW-0862">Zinc</keyword>
<accession>A0A8T2V4L4</accession>
<dbReference type="InterPro" id="IPR050888">
    <property type="entry name" value="ZnF_C2H2-type_TF"/>
</dbReference>
<dbReference type="SMART" id="SM00451">
    <property type="entry name" value="ZnF_U1"/>
    <property type="match status" value="4"/>
</dbReference>
<name>A0A8T2V4L4_CERRI</name>
<reference evidence="9" key="1">
    <citation type="submission" date="2021-08" db="EMBL/GenBank/DDBJ databases">
        <title>WGS assembly of Ceratopteris richardii.</title>
        <authorList>
            <person name="Marchant D.B."/>
            <person name="Chen G."/>
            <person name="Jenkins J."/>
            <person name="Shu S."/>
            <person name="Leebens-Mack J."/>
            <person name="Grimwood J."/>
            <person name="Schmutz J."/>
            <person name="Soltis P."/>
            <person name="Soltis D."/>
            <person name="Chen Z.-H."/>
        </authorList>
    </citation>
    <scope>NUCLEOTIDE SEQUENCE</scope>
    <source>
        <strain evidence="9">Whitten #5841</strain>
        <tissue evidence="9">Leaf</tissue>
    </source>
</reference>
<dbReference type="Pfam" id="PF12874">
    <property type="entry name" value="zf-met"/>
    <property type="match status" value="1"/>
</dbReference>
<comment type="caution">
    <text evidence="9">The sequence shown here is derived from an EMBL/GenBank/DDBJ whole genome shotgun (WGS) entry which is preliminary data.</text>
</comment>
<feature type="domain" description="C2H2-type" evidence="8">
    <location>
        <begin position="104"/>
        <end position="126"/>
    </location>
</feature>
<evidence type="ECO:0000256" key="3">
    <source>
        <dbReference type="ARBA" id="ARBA00022737"/>
    </source>
</evidence>
<dbReference type="AlphaFoldDB" id="A0A8T2V4L4"/>